<accession>A0ABW8SM65</accession>
<proteinExistence type="predicted"/>
<dbReference type="Pfam" id="PF09515">
    <property type="entry name" value="Thia_YuaJ"/>
    <property type="match status" value="1"/>
</dbReference>
<comment type="caution">
    <text evidence="2">The sequence shown here is derived from an EMBL/GenBank/DDBJ whole genome shotgun (WGS) entry which is preliminary data.</text>
</comment>
<feature type="transmembrane region" description="Helical" evidence="1">
    <location>
        <begin position="68"/>
        <end position="85"/>
    </location>
</feature>
<evidence type="ECO:0000313" key="2">
    <source>
        <dbReference type="EMBL" id="MFL0197142.1"/>
    </source>
</evidence>
<dbReference type="InterPro" id="IPR012651">
    <property type="entry name" value="Thia_Transptr_ThiT"/>
</dbReference>
<feature type="transmembrane region" description="Helical" evidence="1">
    <location>
        <begin position="42"/>
        <end position="62"/>
    </location>
</feature>
<dbReference type="Proteomes" id="UP001623660">
    <property type="component" value="Unassembled WGS sequence"/>
</dbReference>
<organism evidence="2 3">
    <name type="scientific">Candidatus Clostridium eludens</name>
    <dbReference type="NCBI Taxonomy" id="3381663"/>
    <lineage>
        <taxon>Bacteria</taxon>
        <taxon>Bacillati</taxon>
        <taxon>Bacillota</taxon>
        <taxon>Clostridia</taxon>
        <taxon>Eubacteriales</taxon>
        <taxon>Clostridiaceae</taxon>
        <taxon>Clostridium</taxon>
    </lineage>
</organism>
<reference evidence="2 3" key="1">
    <citation type="submission" date="2024-11" db="EMBL/GenBank/DDBJ databases">
        <authorList>
            <person name="Heng Y.C."/>
            <person name="Lim A.C.H."/>
            <person name="Lee J.K.Y."/>
            <person name="Kittelmann S."/>
        </authorList>
    </citation>
    <scope>NUCLEOTIDE SEQUENCE [LARGE SCALE GENOMIC DNA]</scope>
    <source>
        <strain evidence="2 3">WILCCON 0269</strain>
    </source>
</reference>
<protein>
    <submittedName>
        <fullName evidence="2">Energy-coupled thiamine transporter ThiT</fullName>
    </submittedName>
</protein>
<feature type="transmembrane region" description="Helical" evidence="1">
    <location>
        <begin position="174"/>
        <end position="196"/>
    </location>
</feature>
<feature type="transmembrane region" description="Helical" evidence="1">
    <location>
        <begin position="12"/>
        <end position="30"/>
    </location>
</feature>
<feature type="transmembrane region" description="Helical" evidence="1">
    <location>
        <begin position="143"/>
        <end position="162"/>
    </location>
</feature>
<keyword evidence="1" id="KW-0472">Membrane</keyword>
<feature type="transmembrane region" description="Helical" evidence="1">
    <location>
        <begin position="115"/>
        <end position="131"/>
    </location>
</feature>
<name>A0ABW8SM65_9CLOT</name>
<evidence type="ECO:0000256" key="1">
    <source>
        <dbReference type="SAM" id="Phobius"/>
    </source>
</evidence>
<keyword evidence="3" id="KW-1185">Reference proteome</keyword>
<dbReference type="EMBL" id="JBJHZX010000026">
    <property type="protein sequence ID" value="MFL0197142.1"/>
    <property type="molecule type" value="Genomic_DNA"/>
</dbReference>
<dbReference type="Gene3D" id="1.10.1760.20">
    <property type="match status" value="1"/>
</dbReference>
<keyword evidence="1" id="KW-0812">Transmembrane</keyword>
<sequence>MSLIKNITEISSHPASIFALIALIIFILFWAKVKNVKFTTQLITQIGIALALAAILQIFKIYHLPQGGSITLGSMIPILLMALLYGPEVGFITGFLYGIITLILDPYILHPVQVIFDYPLPFMALGIAGYFRDRKIIGTLLALLGRFICHFISGVIFFGSFAPKGMSPAVYSLMVNGIFMSIEGAICIAIMSVLPVKHLATILNKKIAHN</sequence>
<evidence type="ECO:0000313" key="3">
    <source>
        <dbReference type="Proteomes" id="UP001623660"/>
    </source>
</evidence>
<keyword evidence="1" id="KW-1133">Transmembrane helix</keyword>
<gene>
    <name evidence="2" type="primary">thiT</name>
    <name evidence="2" type="ORF">ACJDU8_16485</name>
</gene>
<dbReference type="NCBIfam" id="TIGR02357">
    <property type="entry name" value="ECF_ThiT_YuaJ"/>
    <property type="match status" value="1"/>
</dbReference>
<dbReference type="RefSeq" id="WP_406793247.1">
    <property type="nucleotide sequence ID" value="NZ_JBJHZX010000026.1"/>
</dbReference>